<keyword evidence="3" id="KW-0805">Transcription regulation</keyword>
<sequence>MSGGQVVGGPGDDDAAAFSRLVARYRPELQVHCYRLLGSFEESGRLVTETLLRAWRERESFAGHASFRTWLYRVATHACLDFLAATPRTPLPREVRAGGPVPATVLPWLQPCPDTLLEQVPAQKTGSDEVVARETISLAFVVALQLLPPRQRAVFVLREVLGWPARETAAALGASVAAVNSALQRARPAVRKRLPRPGEPAAPERDDCAVLRLYTDALERGDADALATVVREDVRAARRPDPPDCRRLPTRMNHQPAVARYARGPDGRVYRAHGLEVLRVEGGRVAGITVFAPGLFPALGLPLAL</sequence>
<dbReference type="SUPFAM" id="SSF88946">
    <property type="entry name" value="Sigma2 domain of RNA polymerase sigma factors"/>
    <property type="match status" value="1"/>
</dbReference>
<dbReference type="Gene3D" id="1.10.10.10">
    <property type="entry name" value="Winged helix-like DNA-binding domain superfamily/Winged helix DNA-binding domain"/>
    <property type="match status" value="1"/>
</dbReference>
<name>A0ABY3YVL4_STRRM</name>
<keyword evidence="5" id="KW-0804">Transcription</keyword>
<dbReference type="InterPro" id="IPR036388">
    <property type="entry name" value="WH-like_DNA-bd_sf"/>
</dbReference>
<dbReference type="InterPro" id="IPR013324">
    <property type="entry name" value="RNA_pol_sigma_r3/r4-like"/>
</dbReference>
<keyword evidence="9" id="KW-1185">Reference proteome</keyword>
<dbReference type="NCBIfam" id="NF006089">
    <property type="entry name" value="PRK08241.1"/>
    <property type="match status" value="1"/>
</dbReference>
<evidence type="ECO:0000313" key="9">
    <source>
        <dbReference type="Proteomes" id="UP000829494"/>
    </source>
</evidence>
<dbReference type="SUPFAM" id="SSF54427">
    <property type="entry name" value="NTF2-like"/>
    <property type="match status" value="1"/>
</dbReference>
<gene>
    <name evidence="8" type="primary">sigG1</name>
    <name evidence="8" type="ORF">SRIMR7_06560</name>
</gene>
<feature type="domain" description="RNA polymerase sigma-70 region 2" evidence="6">
    <location>
        <begin position="21"/>
        <end position="85"/>
    </location>
</feature>
<protein>
    <submittedName>
        <fullName evidence="8">ECF RNA polymerase sigma factor SigG</fullName>
    </submittedName>
</protein>
<evidence type="ECO:0000259" key="7">
    <source>
        <dbReference type="Pfam" id="PF08281"/>
    </source>
</evidence>
<dbReference type="RefSeq" id="WP_003980915.1">
    <property type="nucleotide sequence ID" value="NZ_CP043497.1"/>
</dbReference>
<dbReference type="InterPro" id="IPR007627">
    <property type="entry name" value="RNA_pol_sigma70_r2"/>
</dbReference>
<accession>A0ABY3YVL4</accession>
<dbReference type="PANTHER" id="PTHR43133">
    <property type="entry name" value="RNA POLYMERASE ECF-TYPE SIGMA FACTO"/>
    <property type="match status" value="1"/>
</dbReference>
<reference evidence="8 9" key="1">
    <citation type="submission" date="2022-03" db="EMBL/GenBank/DDBJ databases">
        <title>Complete genome of Streptomyces rimosus ssp. rimosus R7 (=ATCC 10970).</title>
        <authorList>
            <person name="Beganovic S."/>
            <person name="Ruckert C."/>
            <person name="Busche T."/>
            <person name="Kalinowski J."/>
            <person name="Wittmann C."/>
        </authorList>
    </citation>
    <scope>NUCLEOTIDE SEQUENCE [LARGE SCALE GENOMIC DNA]</scope>
    <source>
        <strain evidence="8 9">R7</strain>
    </source>
</reference>
<evidence type="ECO:0000256" key="5">
    <source>
        <dbReference type="ARBA" id="ARBA00023163"/>
    </source>
</evidence>
<dbReference type="InterPro" id="IPR013249">
    <property type="entry name" value="RNA_pol_sigma70_r4_t2"/>
</dbReference>
<dbReference type="Pfam" id="PF08281">
    <property type="entry name" value="Sigma70_r4_2"/>
    <property type="match status" value="1"/>
</dbReference>
<dbReference type="NCBIfam" id="TIGR02937">
    <property type="entry name" value="sigma70-ECF"/>
    <property type="match status" value="1"/>
</dbReference>
<dbReference type="PANTHER" id="PTHR43133:SF65">
    <property type="entry name" value="ECF RNA POLYMERASE SIGMA FACTOR SIGG"/>
    <property type="match status" value="1"/>
</dbReference>
<dbReference type="InterPro" id="IPR032710">
    <property type="entry name" value="NTF2-like_dom_sf"/>
</dbReference>
<dbReference type="GeneID" id="66859122"/>
<evidence type="ECO:0000259" key="6">
    <source>
        <dbReference type="Pfam" id="PF04542"/>
    </source>
</evidence>
<comment type="similarity">
    <text evidence="1">Belongs to the sigma-70 factor family. ECF subfamily.</text>
</comment>
<organism evidence="8 9">
    <name type="scientific">Streptomyces rimosus subsp. rimosus</name>
    <dbReference type="NCBI Taxonomy" id="132474"/>
    <lineage>
        <taxon>Bacteria</taxon>
        <taxon>Bacillati</taxon>
        <taxon>Actinomycetota</taxon>
        <taxon>Actinomycetes</taxon>
        <taxon>Kitasatosporales</taxon>
        <taxon>Streptomycetaceae</taxon>
        <taxon>Streptomyces</taxon>
    </lineage>
</organism>
<evidence type="ECO:0000256" key="4">
    <source>
        <dbReference type="ARBA" id="ARBA00023082"/>
    </source>
</evidence>
<dbReference type="SUPFAM" id="SSF88659">
    <property type="entry name" value="Sigma3 and sigma4 domains of RNA polymerase sigma factors"/>
    <property type="match status" value="1"/>
</dbReference>
<feature type="domain" description="RNA polymerase sigma factor 70 region 4 type 2" evidence="7">
    <location>
        <begin position="140"/>
        <end position="187"/>
    </location>
</feature>
<evidence type="ECO:0000313" key="8">
    <source>
        <dbReference type="EMBL" id="UNZ01795.1"/>
    </source>
</evidence>
<dbReference type="InterPro" id="IPR013325">
    <property type="entry name" value="RNA_pol_sigma_r2"/>
</dbReference>
<dbReference type="EMBL" id="CP094298">
    <property type="protein sequence ID" value="UNZ01795.1"/>
    <property type="molecule type" value="Genomic_DNA"/>
</dbReference>
<dbReference type="InterPro" id="IPR014284">
    <property type="entry name" value="RNA_pol_sigma-70_dom"/>
</dbReference>
<comment type="subunit">
    <text evidence="2">Interacts transiently with the RNA polymerase catalytic core formed by RpoA, RpoB, RpoC and RpoZ (2 alpha, 1 beta, 1 beta' and 1 omega subunit) to form the RNA polymerase holoenzyme that can initiate transcription.</text>
</comment>
<dbReference type="Pfam" id="PF04542">
    <property type="entry name" value="Sigma70_r2"/>
    <property type="match status" value="1"/>
</dbReference>
<evidence type="ECO:0000256" key="1">
    <source>
        <dbReference type="ARBA" id="ARBA00010641"/>
    </source>
</evidence>
<keyword evidence="4" id="KW-0731">Sigma factor</keyword>
<dbReference type="InterPro" id="IPR039425">
    <property type="entry name" value="RNA_pol_sigma-70-like"/>
</dbReference>
<dbReference type="Gene3D" id="1.10.1740.10">
    <property type="match status" value="1"/>
</dbReference>
<proteinExistence type="inferred from homology"/>
<evidence type="ECO:0000256" key="3">
    <source>
        <dbReference type="ARBA" id="ARBA00023015"/>
    </source>
</evidence>
<dbReference type="Proteomes" id="UP000829494">
    <property type="component" value="Chromosome"/>
</dbReference>
<evidence type="ECO:0000256" key="2">
    <source>
        <dbReference type="ARBA" id="ARBA00011344"/>
    </source>
</evidence>